<dbReference type="SMART" id="SM00387">
    <property type="entry name" value="HATPase_c"/>
    <property type="match status" value="1"/>
</dbReference>
<keyword evidence="6 11" id="KW-0812">Transmembrane</keyword>
<evidence type="ECO:0000259" key="13">
    <source>
        <dbReference type="PROSITE" id="PS50885"/>
    </source>
</evidence>
<keyword evidence="5" id="KW-0808">Transferase</keyword>
<evidence type="ECO:0000256" key="5">
    <source>
        <dbReference type="ARBA" id="ARBA00022679"/>
    </source>
</evidence>
<dbReference type="Gene3D" id="1.10.287.130">
    <property type="match status" value="1"/>
</dbReference>
<evidence type="ECO:0000313" key="14">
    <source>
        <dbReference type="EMBL" id="MFC6440402.1"/>
    </source>
</evidence>
<evidence type="ECO:0000256" key="4">
    <source>
        <dbReference type="ARBA" id="ARBA00022553"/>
    </source>
</evidence>
<dbReference type="PANTHER" id="PTHR45436:SF4">
    <property type="entry name" value="SENSOR PROTEIN PHOQ"/>
    <property type="match status" value="1"/>
</dbReference>
<evidence type="ECO:0000256" key="10">
    <source>
        <dbReference type="ARBA" id="ARBA00023136"/>
    </source>
</evidence>
<protein>
    <recommendedName>
        <fullName evidence="3">histidine kinase</fullName>
        <ecNumber evidence="3">2.7.13.3</ecNumber>
    </recommendedName>
</protein>
<dbReference type="InterPro" id="IPR005467">
    <property type="entry name" value="His_kinase_dom"/>
</dbReference>
<accession>A0ABW1XMP8</accession>
<evidence type="ECO:0000313" key="15">
    <source>
        <dbReference type="Proteomes" id="UP001596364"/>
    </source>
</evidence>
<keyword evidence="15" id="KW-1185">Reference proteome</keyword>
<evidence type="ECO:0000256" key="2">
    <source>
        <dbReference type="ARBA" id="ARBA00004370"/>
    </source>
</evidence>
<keyword evidence="4" id="KW-0597">Phosphoprotein</keyword>
<evidence type="ECO:0000256" key="6">
    <source>
        <dbReference type="ARBA" id="ARBA00022692"/>
    </source>
</evidence>
<comment type="caution">
    <text evidence="14">The sequence shown here is derived from an EMBL/GenBank/DDBJ whole genome shotgun (WGS) entry which is preliminary data.</text>
</comment>
<gene>
    <name evidence="14" type="ORF">ACFP85_09605</name>
</gene>
<keyword evidence="9" id="KW-0902">Two-component regulatory system</keyword>
<proteinExistence type="predicted"/>
<evidence type="ECO:0000259" key="12">
    <source>
        <dbReference type="PROSITE" id="PS50109"/>
    </source>
</evidence>
<dbReference type="Proteomes" id="UP001596364">
    <property type="component" value="Unassembled WGS sequence"/>
</dbReference>
<feature type="domain" description="HAMP" evidence="13">
    <location>
        <begin position="187"/>
        <end position="238"/>
    </location>
</feature>
<dbReference type="PROSITE" id="PS50885">
    <property type="entry name" value="HAMP"/>
    <property type="match status" value="1"/>
</dbReference>
<dbReference type="InterPro" id="IPR003594">
    <property type="entry name" value="HATPase_dom"/>
</dbReference>
<keyword evidence="10 11" id="KW-0472">Membrane</keyword>
<name>A0ABW1XMP8_9ALTE</name>
<dbReference type="PROSITE" id="PS50109">
    <property type="entry name" value="HIS_KIN"/>
    <property type="match status" value="1"/>
</dbReference>
<reference evidence="15" key="1">
    <citation type="journal article" date="2019" name="Int. J. Syst. Evol. Microbiol.">
        <title>The Global Catalogue of Microorganisms (GCM) 10K type strain sequencing project: providing services to taxonomists for standard genome sequencing and annotation.</title>
        <authorList>
            <consortium name="The Broad Institute Genomics Platform"/>
            <consortium name="The Broad Institute Genome Sequencing Center for Infectious Disease"/>
            <person name="Wu L."/>
            <person name="Ma J."/>
        </authorList>
    </citation>
    <scope>NUCLEOTIDE SEQUENCE [LARGE SCALE GENOMIC DNA]</scope>
    <source>
        <strain evidence="15">CGMCC 1.16031</strain>
    </source>
</reference>
<evidence type="ECO:0000256" key="9">
    <source>
        <dbReference type="ARBA" id="ARBA00023012"/>
    </source>
</evidence>
<dbReference type="PANTHER" id="PTHR45436">
    <property type="entry name" value="SENSOR HISTIDINE KINASE YKOH"/>
    <property type="match status" value="1"/>
</dbReference>
<keyword evidence="14" id="KW-0067">ATP-binding</keyword>
<dbReference type="Gene3D" id="3.30.565.10">
    <property type="entry name" value="Histidine kinase-like ATPase, C-terminal domain"/>
    <property type="match status" value="1"/>
</dbReference>
<dbReference type="InterPro" id="IPR003660">
    <property type="entry name" value="HAMP_dom"/>
</dbReference>
<evidence type="ECO:0000256" key="3">
    <source>
        <dbReference type="ARBA" id="ARBA00012438"/>
    </source>
</evidence>
<evidence type="ECO:0000256" key="7">
    <source>
        <dbReference type="ARBA" id="ARBA00022777"/>
    </source>
</evidence>
<dbReference type="EC" id="2.7.13.3" evidence="3"/>
<comment type="subcellular location">
    <subcellularLocation>
        <location evidence="2">Membrane</location>
    </subcellularLocation>
</comment>
<dbReference type="RefSeq" id="WP_131258203.1">
    <property type="nucleotide sequence ID" value="NZ_JBHSUS010000001.1"/>
</dbReference>
<dbReference type="Pfam" id="PF02518">
    <property type="entry name" value="HATPase_c"/>
    <property type="match status" value="1"/>
</dbReference>
<dbReference type="InterPro" id="IPR004358">
    <property type="entry name" value="Sig_transdc_His_kin-like_C"/>
</dbReference>
<keyword evidence="8 11" id="KW-1133">Transmembrane helix</keyword>
<evidence type="ECO:0000256" key="1">
    <source>
        <dbReference type="ARBA" id="ARBA00000085"/>
    </source>
</evidence>
<keyword evidence="7" id="KW-0418">Kinase</keyword>
<feature type="transmembrane region" description="Helical" evidence="11">
    <location>
        <begin position="167"/>
        <end position="190"/>
    </location>
</feature>
<dbReference type="PRINTS" id="PR00344">
    <property type="entry name" value="BCTRLSENSOR"/>
</dbReference>
<feature type="domain" description="Histidine kinase" evidence="12">
    <location>
        <begin position="246"/>
        <end position="439"/>
    </location>
</feature>
<dbReference type="InterPro" id="IPR036890">
    <property type="entry name" value="HATPase_C_sf"/>
</dbReference>
<organism evidence="14 15">
    <name type="scientific">Pseudobowmanella zhangzhouensis</name>
    <dbReference type="NCBI Taxonomy" id="1537679"/>
    <lineage>
        <taxon>Bacteria</taxon>
        <taxon>Pseudomonadati</taxon>
        <taxon>Pseudomonadota</taxon>
        <taxon>Gammaproteobacteria</taxon>
        <taxon>Alteromonadales</taxon>
        <taxon>Alteromonadaceae</taxon>
    </lineage>
</organism>
<dbReference type="InterPro" id="IPR050428">
    <property type="entry name" value="TCS_sensor_his_kinase"/>
</dbReference>
<evidence type="ECO:0000256" key="8">
    <source>
        <dbReference type="ARBA" id="ARBA00022989"/>
    </source>
</evidence>
<sequence length="440" mass="48663">MNSLSLRARTLGTALIVLLVFVPLLALTLERAFSQSLLDATHEQLRLQNLGLISEFDLSDGVINMPQQLFNDALNLPDSGTVAFIAMHMLPAWQSSSAAGWAEPPTLNLPPVGGEMFQRVSLPAGDYFQFSYTASFEDQNMLFPVTFHILKNAQLFDNQLAEFRTRLWSWLGVIVALLIIVLLASLGAALRPVARLTEQVGEIEQGERKRLAGHYPPELETLKTNLNQLLDSQQHQRSRYRNSLSDLAHALKTPLAVLSGTDNLPDAAKAPIEQIKQQINRQLKRAVASRDAIMHEGFTVADSCNKLVNAMDKVHANKQLSLHLDVDEDARFFGDLTDFSELLGNLLDNACKAASQQVQLTVKNQHGLLVQVEDDGPGIGEEQREWLLQRGVRLDTYQEGHGIGMAIVNDLVLAYGGELSIGTSRWQGACFTLKFNHPQG</sequence>
<dbReference type="EMBL" id="JBHSUS010000001">
    <property type="protein sequence ID" value="MFC6440402.1"/>
    <property type="molecule type" value="Genomic_DNA"/>
</dbReference>
<keyword evidence="14" id="KW-0547">Nucleotide-binding</keyword>
<dbReference type="GO" id="GO:0005524">
    <property type="term" value="F:ATP binding"/>
    <property type="evidence" value="ECO:0007669"/>
    <property type="project" value="UniProtKB-KW"/>
</dbReference>
<evidence type="ECO:0000256" key="11">
    <source>
        <dbReference type="SAM" id="Phobius"/>
    </source>
</evidence>
<dbReference type="SUPFAM" id="SSF55874">
    <property type="entry name" value="ATPase domain of HSP90 chaperone/DNA topoisomerase II/histidine kinase"/>
    <property type="match status" value="1"/>
</dbReference>
<comment type="catalytic activity">
    <reaction evidence="1">
        <text>ATP + protein L-histidine = ADP + protein N-phospho-L-histidine.</text>
        <dbReference type="EC" id="2.7.13.3"/>
    </reaction>
</comment>